<evidence type="ECO:0000256" key="10">
    <source>
        <dbReference type="PIRNR" id="PIRNR000441"/>
    </source>
</evidence>
<dbReference type="Pfam" id="PF00132">
    <property type="entry name" value="Hexapep"/>
    <property type="match status" value="1"/>
</dbReference>
<dbReference type="GO" id="GO:0005737">
    <property type="term" value="C:cytoplasm"/>
    <property type="evidence" value="ECO:0007669"/>
    <property type="project" value="InterPro"/>
</dbReference>
<evidence type="ECO:0000313" key="11">
    <source>
        <dbReference type="EMBL" id="HIX67834.1"/>
    </source>
</evidence>
<organism evidence="11 12">
    <name type="scientific">Candidatus Anaerostipes excrementavium</name>
    <dbReference type="NCBI Taxonomy" id="2838463"/>
    <lineage>
        <taxon>Bacteria</taxon>
        <taxon>Bacillati</taxon>
        <taxon>Bacillota</taxon>
        <taxon>Clostridia</taxon>
        <taxon>Lachnospirales</taxon>
        <taxon>Lachnospiraceae</taxon>
        <taxon>Anaerostipes</taxon>
    </lineage>
</organism>
<evidence type="ECO:0000256" key="3">
    <source>
        <dbReference type="ARBA" id="ARBA00013266"/>
    </source>
</evidence>
<evidence type="ECO:0000256" key="8">
    <source>
        <dbReference type="ARBA" id="ARBA00023315"/>
    </source>
</evidence>
<dbReference type="NCBIfam" id="TIGR01172">
    <property type="entry name" value="cysE"/>
    <property type="match status" value="1"/>
</dbReference>
<dbReference type="InterPro" id="IPR042122">
    <property type="entry name" value="Ser_AcTrfase_N_sf"/>
</dbReference>
<keyword evidence="5" id="KW-0028">Amino-acid biosynthesis</keyword>
<dbReference type="Proteomes" id="UP000886721">
    <property type="component" value="Unassembled WGS sequence"/>
</dbReference>
<comment type="caution">
    <text evidence="11">The sequence shown here is derived from an EMBL/GenBank/DDBJ whole genome shotgun (WGS) entry which is preliminary data.</text>
</comment>
<name>A0A9D1WVA5_9FIRM</name>
<dbReference type="SUPFAM" id="SSF51161">
    <property type="entry name" value="Trimeric LpxA-like enzymes"/>
    <property type="match status" value="1"/>
</dbReference>
<dbReference type="GO" id="GO:0006535">
    <property type="term" value="P:cysteine biosynthetic process from serine"/>
    <property type="evidence" value="ECO:0007669"/>
    <property type="project" value="InterPro"/>
</dbReference>
<dbReference type="InterPro" id="IPR045304">
    <property type="entry name" value="LbH_SAT"/>
</dbReference>
<dbReference type="InterPro" id="IPR001451">
    <property type="entry name" value="Hexapep"/>
</dbReference>
<gene>
    <name evidence="11" type="primary">cysE</name>
    <name evidence="11" type="ORF">H9735_06875</name>
</gene>
<keyword evidence="8 10" id="KW-0012">Acyltransferase</keyword>
<evidence type="ECO:0000256" key="7">
    <source>
        <dbReference type="ARBA" id="ARBA00023192"/>
    </source>
</evidence>
<dbReference type="CDD" id="cd03354">
    <property type="entry name" value="LbH_SAT"/>
    <property type="match status" value="1"/>
</dbReference>
<dbReference type="GO" id="GO:0009001">
    <property type="term" value="F:serine O-acetyltransferase activity"/>
    <property type="evidence" value="ECO:0007669"/>
    <property type="project" value="UniProtKB-EC"/>
</dbReference>
<evidence type="ECO:0000256" key="2">
    <source>
        <dbReference type="ARBA" id="ARBA00007274"/>
    </source>
</evidence>
<accession>A0A9D1WVA5</accession>
<reference evidence="11" key="1">
    <citation type="journal article" date="2021" name="PeerJ">
        <title>Extensive microbial diversity within the chicken gut microbiome revealed by metagenomics and culture.</title>
        <authorList>
            <person name="Gilroy R."/>
            <person name="Ravi A."/>
            <person name="Getino M."/>
            <person name="Pursley I."/>
            <person name="Horton D.L."/>
            <person name="Alikhan N.F."/>
            <person name="Baker D."/>
            <person name="Gharbi K."/>
            <person name="Hall N."/>
            <person name="Watson M."/>
            <person name="Adriaenssens E.M."/>
            <person name="Foster-Nyarko E."/>
            <person name="Jarju S."/>
            <person name="Secka A."/>
            <person name="Antonio M."/>
            <person name="Oren A."/>
            <person name="Chaudhuri R.R."/>
            <person name="La Ragione R."/>
            <person name="Hildebrand F."/>
            <person name="Pallen M.J."/>
        </authorList>
    </citation>
    <scope>NUCLEOTIDE SEQUENCE</scope>
    <source>
        <strain evidence="11">CHK191-13928</strain>
    </source>
</reference>
<dbReference type="PANTHER" id="PTHR42811">
    <property type="entry name" value="SERINE ACETYLTRANSFERASE"/>
    <property type="match status" value="1"/>
</dbReference>
<protein>
    <recommendedName>
        <fullName evidence="4 10">Serine acetyltransferase</fullName>
        <ecNumber evidence="3 10">2.3.1.30</ecNumber>
    </recommendedName>
</protein>
<dbReference type="PIRSF" id="PIRSF000441">
    <property type="entry name" value="CysE"/>
    <property type="match status" value="1"/>
</dbReference>
<dbReference type="InterPro" id="IPR005881">
    <property type="entry name" value="Ser_O-AcTrfase"/>
</dbReference>
<dbReference type="Gene3D" id="1.10.3130.10">
    <property type="entry name" value="serine acetyltransferase, domain 1"/>
    <property type="match status" value="1"/>
</dbReference>
<dbReference type="FunFam" id="2.160.10.10:FF:000007">
    <property type="entry name" value="Serine acetyltransferase"/>
    <property type="match status" value="1"/>
</dbReference>
<evidence type="ECO:0000256" key="1">
    <source>
        <dbReference type="ARBA" id="ARBA00004876"/>
    </source>
</evidence>
<dbReference type="NCBIfam" id="NF041874">
    <property type="entry name" value="EPS_EpsC"/>
    <property type="match status" value="1"/>
</dbReference>
<dbReference type="EMBL" id="DXEM01000021">
    <property type="protein sequence ID" value="HIX67834.1"/>
    <property type="molecule type" value="Genomic_DNA"/>
</dbReference>
<comment type="similarity">
    <text evidence="2 10">Belongs to the transferase hexapeptide repeat family.</text>
</comment>
<dbReference type="InterPro" id="IPR053376">
    <property type="entry name" value="Serine_acetyltransferase"/>
</dbReference>
<reference evidence="11" key="2">
    <citation type="submission" date="2021-04" db="EMBL/GenBank/DDBJ databases">
        <authorList>
            <person name="Gilroy R."/>
        </authorList>
    </citation>
    <scope>NUCLEOTIDE SEQUENCE</scope>
    <source>
        <strain evidence="11">CHK191-13928</strain>
    </source>
</reference>
<evidence type="ECO:0000256" key="9">
    <source>
        <dbReference type="ARBA" id="ARBA00049486"/>
    </source>
</evidence>
<dbReference type="InterPro" id="IPR011004">
    <property type="entry name" value="Trimer_LpxA-like_sf"/>
</dbReference>
<keyword evidence="7" id="KW-0198">Cysteine biosynthesis</keyword>
<evidence type="ECO:0000256" key="4">
    <source>
        <dbReference type="ARBA" id="ARBA00018522"/>
    </source>
</evidence>
<dbReference type="EC" id="2.3.1.30" evidence="3 10"/>
<dbReference type="Gene3D" id="2.160.10.10">
    <property type="entry name" value="Hexapeptide repeat proteins"/>
    <property type="match status" value="1"/>
</dbReference>
<dbReference type="AlphaFoldDB" id="A0A9D1WVA5"/>
<evidence type="ECO:0000256" key="5">
    <source>
        <dbReference type="ARBA" id="ARBA00022605"/>
    </source>
</evidence>
<comment type="catalytic activity">
    <reaction evidence="9 10">
        <text>L-serine + acetyl-CoA = O-acetyl-L-serine + CoA</text>
        <dbReference type="Rhea" id="RHEA:24560"/>
        <dbReference type="ChEBI" id="CHEBI:33384"/>
        <dbReference type="ChEBI" id="CHEBI:57287"/>
        <dbReference type="ChEBI" id="CHEBI:57288"/>
        <dbReference type="ChEBI" id="CHEBI:58340"/>
        <dbReference type="EC" id="2.3.1.30"/>
    </reaction>
</comment>
<proteinExistence type="inferred from homology"/>
<keyword evidence="6 10" id="KW-0808">Transferase</keyword>
<sequence>MGFRKFAKSQYDTIKMRDPALKEEREVFLYPYVKALYWYRIAHKLYKKGHFYIARKISQRMARKTGIEIHPGAQIGEGFFIDHGHGVVIGETTIIGNNVTLYQGVTLGGTGHETGKRHPTIEDNVMVSSGAKVLGSITIGENSKIGAGSVVVSDVPPNSTVVGVPGKVIKRDGERVNRIQSLDLDQMDLPNPIDMDIEKLAKENAELRQALQTFIAHCLKNEEQQRKDKKTDENL</sequence>
<evidence type="ECO:0000256" key="6">
    <source>
        <dbReference type="ARBA" id="ARBA00022679"/>
    </source>
</evidence>
<evidence type="ECO:0000313" key="12">
    <source>
        <dbReference type="Proteomes" id="UP000886721"/>
    </source>
</evidence>
<comment type="pathway">
    <text evidence="1">Amino-acid biosynthesis; L-cysteine biosynthesis; L-cysteine from L-serine: step 1/2.</text>
</comment>